<evidence type="ECO:0000313" key="4">
    <source>
        <dbReference type="EMBL" id="XBS19731.1"/>
    </source>
</evidence>
<dbReference type="SUPFAM" id="SSF52540">
    <property type="entry name" value="P-loop containing nucleoside triphosphate hydrolases"/>
    <property type="match status" value="1"/>
</dbReference>
<dbReference type="InterPro" id="IPR027417">
    <property type="entry name" value="P-loop_NTPase"/>
</dbReference>
<protein>
    <submittedName>
        <fullName evidence="4">Sulfotransferase domain-containing protein</fullName>
    </submittedName>
</protein>
<name>A0AAU7NSY7_9GAMM</name>
<dbReference type="InterPro" id="IPR000863">
    <property type="entry name" value="Sulfotransferase_dom"/>
</dbReference>
<dbReference type="Pfam" id="PF00685">
    <property type="entry name" value="Sulfotransfer_1"/>
    <property type="match status" value="1"/>
</dbReference>
<evidence type="ECO:0000313" key="5">
    <source>
        <dbReference type="Proteomes" id="UP001225378"/>
    </source>
</evidence>
<keyword evidence="2" id="KW-0808">Transferase</keyword>
<evidence type="ECO:0000256" key="1">
    <source>
        <dbReference type="ARBA" id="ARBA00005771"/>
    </source>
</evidence>
<feature type="domain" description="Sulfotransferase" evidence="3">
    <location>
        <begin position="200"/>
        <end position="356"/>
    </location>
</feature>
<dbReference type="Gene3D" id="3.40.50.300">
    <property type="entry name" value="P-loop containing nucleotide triphosphate hydrolases"/>
    <property type="match status" value="1"/>
</dbReference>
<keyword evidence="5" id="KW-1185">Reference proteome</keyword>
<evidence type="ECO:0000259" key="3">
    <source>
        <dbReference type="Pfam" id="PF00685"/>
    </source>
</evidence>
<gene>
    <name evidence="4" type="ORF">Q9L42_015390</name>
</gene>
<sequence>MSDIYIFGSGYKAQLILTWLTDHGDLSRDHISGIIDYPEFLNDVDTEILGVPVTSYNDIKGRLCKNDIFIIVSRLFNEAIAELFSQNFYNVFDGEAVIQRENKIQKFLNIASDLYIGPSPPKTCESENHNYLRYIAKPLEANKVPMHKLFIVNSIPKSGTVWMMAMLERVLGVRANQQITLSHLRDIEVDWPKPNNHGAVVLVRDMRDVVVSWFHHLSRVDLQNGFSSPRYPNVEDFYFEHFIAQLFGSSRYYFGELEKWLDFVGANSFPVIKYEDLVSDTSASLRKVMNFWKISVPDQALFDIAQEHSFGNMQKNFFDQEGFVADMLKTGHLRSGRVGAWEEEMPTRVAEDINRRFFGYQRRLQYL</sequence>
<proteinExistence type="inferred from homology"/>
<evidence type="ECO:0000256" key="2">
    <source>
        <dbReference type="ARBA" id="ARBA00022679"/>
    </source>
</evidence>
<dbReference type="Proteomes" id="UP001225378">
    <property type="component" value="Chromosome"/>
</dbReference>
<dbReference type="AlphaFoldDB" id="A0AAU7NSY7"/>
<reference evidence="4 5" key="1">
    <citation type="journal article" date="2024" name="Microbiology">
        <title>Methylomarinum rosea sp. nov., a novel halophilic methanotrophic bacterium from the hypersaline Lake Elton.</title>
        <authorList>
            <person name="Suleimanov R.Z."/>
            <person name="Oshkin I.Y."/>
            <person name="Danilova O.V."/>
            <person name="Suzina N.E."/>
            <person name="Dedysh S.N."/>
        </authorList>
    </citation>
    <scope>NUCLEOTIDE SEQUENCE [LARGE SCALE GENOMIC DNA]</scope>
    <source>
        <strain evidence="4 5">Ch1-1</strain>
    </source>
</reference>
<dbReference type="EMBL" id="CP157743">
    <property type="protein sequence ID" value="XBS19731.1"/>
    <property type="molecule type" value="Genomic_DNA"/>
</dbReference>
<accession>A0AAU7NSY7</accession>
<comment type="similarity">
    <text evidence="1">Belongs to the sulfotransferase 1 family.</text>
</comment>
<dbReference type="RefSeq" id="WP_349431362.1">
    <property type="nucleotide sequence ID" value="NZ_CP157743.1"/>
</dbReference>
<organism evidence="4 5">
    <name type="scientific">Methylomarinum roseum</name>
    <dbReference type="NCBI Taxonomy" id="3067653"/>
    <lineage>
        <taxon>Bacteria</taxon>
        <taxon>Pseudomonadati</taxon>
        <taxon>Pseudomonadota</taxon>
        <taxon>Gammaproteobacteria</taxon>
        <taxon>Methylococcales</taxon>
        <taxon>Methylococcaceae</taxon>
        <taxon>Methylomarinum</taxon>
    </lineage>
</organism>
<dbReference type="PANTHER" id="PTHR11783">
    <property type="entry name" value="SULFOTRANSFERASE SULT"/>
    <property type="match status" value="1"/>
</dbReference>
<dbReference type="KEGG" id="mech:Q9L42_015390"/>
<dbReference type="GO" id="GO:0008146">
    <property type="term" value="F:sulfotransferase activity"/>
    <property type="evidence" value="ECO:0007669"/>
    <property type="project" value="InterPro"/>
</dbReference>